<dbReference type="RefSeq" id="WP_209557382.1">
    <property type="nucleotide sequence ID" value="NZ_JAEDXU010000004.1"/>
</dbReference>
<dbReference type="InterPro" id="IPR036162">
    <property type="entry name" value="Resolvase-like_N_sf"/>
</dbReference>
<evidence type="ECO:0000313" key="4">
    <source>
        <dbReference type="EMBL" id="MBP1046589.1"/>
    </source>
</evidence>
<keyword evidence="5" id="KW-1185">Reference proteome</keyword>
<dbReference type="Gene3D" id="3.40.50.1390">
    <property type="entry name" value="Resolvase, N-terminal catalytic domain"/>
    <property type="match status" value="1"/>
</dbReference>
<name>A0ABS4CJ01_9ENTE</name>
<dbReference type="SMART" id="SM00857">
    <property type="entry name" value="Resolvase"/>
    <property type="match status" value="1"/>
</dbReference>
<dbReference type="Proteomes" id="UP000673375">
    <property type="component" value="Unassembled WGS sequence"/>
</dbReference>
<evidence type="ECO:0000256" key="2">
    <source>
        <dbReference type="ARBA" id="ARBA00023172"/>
    </source>
</evidence>
<sequence length="196" mass="22176">MNLIGYARTTINENDLDAQLSLLSKFGCDKIYQETFELTGDRACASLLDSVVADLEEDDTLVICRLNYLGKSTRQLTELTQLFETNNIHLVSLEENIDTRGIEGTVYFRLMDGLARMECELLKERTLVGLTNARKKGKVGGRPKTNKKTVLKIRKMYYEKQETVQAIATKCNVSLGTCYKYINLSEEDLKKLTSPS</sequence>
<dbReference type="CDD" id="cd03768">
    <property type="entry name" value="SR_ResInv"/>
    <property type="match status" value="1"/>
</dbReference>
<dbReference type="Pfam" id="PF00239">
    <property type="entry name" value="Resolvase"/>
    <property type="match status" value="1"/>
</dbReference>
<dbReference type="EMBL" id="JAEDXU010000004">
    <property type="protein sequence ID" value="MBP1046589.1"/>
    <property type="molecule type" value="Genomic_DNA"/>
</dbReference>
<dbReference type="InterPro" id="IPR006119">
    <property type="entry name" value="Resolv_N"/>
</dbReference>
<dbReference type="PROSITE" id="PS51736">
    <property type="entry name" value="RECOMBINASES_3"/>
    <property type="match status" value="1"/>
</dbReference>
<keyword evidence="1" id="KW-0238">DNA-binding</keyword>
<proteinExistence type="predicted"/>
<accession>A0ABS4CJ01</accession>
<evidence type="ECO:0000313" key="5">
    <source>
        <dbReference type="Proteomes" id="UP000673375"/>
    </source>
</evidence>
<comment type="caution">
    <text evidence="4">The sequence shown here is derived from an EMBL/GenBank/DDBJ whole genome shotgun (WGS) entry which is preliminary data.</text>
</comment>
<dbReference type="Gene3D" id="1.10.10.60">
    <property type="entry name" value="Homeodomain-like"/>
    <property type="match status" value="1"/>
</dbReference>
<organism evidence="4 5">
    <name type="scientific">Enterococcus larvae</name>
    <dbReference type="NCBI Taxonomy" id="2794352"/>
    <lineage>
        <taxon>Bacteria</taxon>
        <taxon>Bacillati</taxon>
        <taxon>Bacillota</taxon>
        <taxon>Bacilli</taxon>
        <taxon>Lactobacillales</taxon>
        <taxon>Enterococcaceae</taxon>
        <taxon>Enterococcus</taxon>
    </lineage>
</organism>
<keyword evidence="2" id="KW-0233">DNA recombination</keyword>
<dbReference type="InterPro" id="IPR050639">
    <property type="entry name" value="SSR_resolvase"/>
</dbReference>
<dbReference type="SUPFAM" id="SSF53041">
    <property type="entry name" value="Resolvase-like"/>
    <property type="match status" value="1"/>
</dbReference>
<reference evidence="4 5" key="1">
    <citation type="submission" date="2020-12" db="EMBL/GenBank/DDBJ databases">
        <title>Vagococcus allomyrinae sp. nov. and Enterococcus lavae sp. nov., isolated from the larvae of Allomyrina dichotoma.</title>
        <authorList>
            <person name="Lee S.D."/>
        </authorList>
    </citation>
    <scope>NUCLEOTIDE SEQUENCE [LARGE SCALE GENOMIC DNA]</scope>
    <source>
        <strain evidence="4 5">BWM-S5</strain>
    </source>
</reference>
<evidence type="ECO:0000256" key="1">
    <source>
        <dbReference type="ARBA" id="ARBA00023125"/>
    </source>
</evidence>
<dbReference type="PANTHER" id="PTHR30461:SF2">
    <property type="entry name" value="SERINE RECOMBINASE PINE-RELATED"/>
    <property type="match status" value="1"/>
</dbReference>
<feature type="domain" description="Resolvase/invertase-type recombinase catalytic" evidence="3">
    <location>
        <begin position="2"/>
        <end position="137"/>
    </location>
</feature>
<dbReference type="PANTHER" id="PTHR30461">
    <property type="entry name" value="DNA-INVERTASE FROM LAMBDOID PROPHAGE"/>
    <property type="match status" value="1"/>
</dbReference>
<gene>
    <name evidence="4" type="ORF">I6N96_09845</name>
</gene>
<evidence type="ECO:0000259" key="3">
    <source>
        <dbReference type="PROSITE" id="PS51736"/>
    </source>
</evidence>
<protein>
    <submittedName>
        <fullName evidence="4">Recombinase family protein</fullName>
    </submittedName>
</protein>